<protein>
    <submittedName>
        <fullName evidence="1">Uncharacterized protein</fullName>
    </submittedName>
</protein>
<dbReference type="EMBL" id="CCYA01000265">
    <property type="protein sequence ID" value="CEH17807.1"/>
    <property type="molecule type" value="Genomic_DNA"/>
</dbReference>
<dbReference type="OrthoDB" id="10342166at2759"/>
<evidence type="ECO:0000313" key="1">
    <source>
        <dbReference type="EMBL" id="CEH17807.1"/>
    </source>
</evidence>
<name>A0A0P1BQ24_9BASI</name>
<organism evidence="1 2">
    <name type="scientific">Ceraceosorus bombacis</name>
    <dbReference type="NCBI Taxonomy" id="401625"/>
    <lineage>
        <taxon>Eukaryota</taxon>
        <taxon>Fungi</taxon>
        <taxon>Dikarya</taxon>
        <taxon>Basidiomycota</taxon>
        <taxon>Ustilaginomycotina</taxon>
        <taxon>Exobasidiomycetes</taxon>
        <taxon>Ceraceosorales</taxon>
        <taxon>Ceraceosoraceae</taxon>
        <taxon>Ceraceosorus</taxon>
    </lineage>
</organism>
<sequence length="132" mass="14877">MSNNATQTSLSQEVLKGIDENNKLLREDALAARAHLTNQHLEKMFANDNDTEYECTSNLCMDPASCRGPKIKGWTAYKEHQASTHGLENITWECRKCGRTFFPYSAALTHLTPKTNTTMCIWLDLSPLAQAR</sequence>
<accession>A0A0P1BQ24</accession>
<proteinExistence type="predicted"/>
<evidence type="ECO:0000313" key="2">
    <source>
        <dbReference type="Proteomes" id="UP000054845"/>
    </source>
</evidence>
<reference evidence="1 2" key="1">
    <citation type="submission" date="2014-09" db="EMBL/GenBank/DDBJ databases">
        <authorList>
            <person name="Magalhaes I.L.F."/>
            <person name="Oliveira U."/>
            <person name="Santos F.R."/>
            <person name="Vidigal T.H.D.A."/>
            <person name="Brescovit A.D."/>
            <person name="Santos A.J."/>
        </authorList>
    </citation>
    <scope>NUCLEOTIDE SEQUENCE [LARGE SCALE GENOMIC DNA]</scope>
</reference>
<dbReference type="Proteomes" id="UP000054845">
    <property type="component" value="Unassembled WGS sequence"/>
</dbReference>
<dbReference type="AlphaFoldDB" id="A0A0P1BQ24"/>
<keyword evidence="2" id="KW-1185">Reference proteome</keyword>